<name>A0A1W6MLW9_9FLAO</name>
<evidence type="ECO:0000256" key="1">
    <source>
        <dbReference type="SAM" id="Phobius"/>
    </source>
</evidence>
<dbReference type="STRING" id="331648.BST97_11660"/>
<accession>A0A1W6MLW9</accession>
<reference evidence="2 3" key="1">
    <citation type="submission" date="2016-11" db="EMBL/GenBank/DDBJ databases">
        <title>Trade-off between light-utilization and light-protection in marine flavobacteria.</title>
        <authorList>
            <person name="Kumagai Y."/>
        </authorList>
    </citation>
    <scope>NUCLEOTIDE SEQUENCE [LARGE SCALE GENOMIC DNA]</scope>
    <source>
        <strain evidence="2 3">JCM 13191</strain>
    </source>
</reference>
<dbReference type="RefSeq" id="WP_085767395.1">
    <property type="nucleotide sequence ID" value="NZ_CP019344.1"/>
</dbReference>
<keyword evidence="1" id="KW-0472">Membrane</keyword>
<feature type="transmembrane region" description="Helical" evidence="1">
    <location>
        <begin position="33"/>
        <end position="52"/>
    </location>
</feature>
<protein>
    <submittedName>
        <fullName evidence="2">Uncharacterized protein</fullName>
    </submittedName>
</protein>
<feature type="transmembrane region" description="Helical" evidence="1">
    <location>
        <begin position="143"/>
        <end position="162"/>
    </location>
</feature>
<evidence type="ECO:0000313" key="3">
    <source>
        <dbReference type="Proteomes" id="UP000193431"/>
    </source>
</evidence>
<dbReference type="EMBL" id="CP019344">
    <property type="protein sequence ID" value="ARN78590.1"/>
    <property type="molecule type" value="Genomic_DNA"/>
</dbReference>
<dbReference type="AlphaFoldDB" id="A0A1W6MLW9"/>
<dbReference type="OrthoDB" id="659392at2"/>
<feature type="transmembrane region" description="Helical" evidence="1">
    <location>
        <begin position="114"/>
        <end position="131"/>
    </location>
</feature>
<proteinExistence type="predicted"/>
<gene>
    <name evidence="2" type="ORF">BST97_11660</name>
</gene>
<organism evidence="2 3">
    <name type="scientific">Nonlabens spongiae</name>
    <dbReference type="NCBI Taxonomy" id="331648"/>
    <lineage>
        <taxon>Bacteria</taxon>
        <taxon>Pseudomonadati</taxon>
        <taxon>Bacteroidota</taxon>
        <taxon>Flavobacteriia</taxon>
        <taxon>Flavobacteriales</taxon>
        <taxon>Flavobacteriaceae</taxon>
        <taxon>Nonlabens</taxon>
    </lineage>
</organism>
<keyword evidence="1" id="KW-1133">Transmembrane helix</keyword>
<sequence length="181" mass="21076">MKDLNTLTEGWKTQTASDLLPEQFQSIKNKQSYTIVVLSITMVILIAFAIWVFNPEVLVFNIGMALMIISLVVRIILEMSSIKENKSLKLNASLHHYFEKIQEYHQNRLKTHQVWTPVLLATYWLGFVLLIPTFKTNLSDFMFQYVCWSSIPIAVVMVWLIAREVKKEKLVLRQIKSDLSK</sequence>
<feature type="transmembrane region" description="Helical" evidence="1">
    <location>
        <begin position="58"/>
        <end position="77"/>
    </location>
</feature>
<keyword evidence="3" id="KW-1185">Reference proteome</keyword>
<keyword evidence="1" id="KW-0812">Transmembrane</keyword>
<dbReference type="Proteomes" id="UP000193431">
    <property type="component" value="Chromosome"/>
</dbReference>
<evidence type="ECO:0000313" key="2">
    <source>
        <dbReference type="EMBL" id="ARN78590.1"/>
    </source>
</evidence>